<gene>
    <name evidence="3" type="ORF">BLA24064_03177</name>
    <name evidence="2" type="ORF">F7R21_12305</name>
</gene>
<proteinExistence type="predicted"/>
<accession>A0A6H9TPJ3</accession>
<sequence>MILPSLLGAMSDEPDEPSARRPGAVAQCPRGQPDSYVIRQVSALHRANRAGTTPQLHHSAEIA</sequence>
<dbReference type="AlphaFoldDB" id="A0A6H9TPJ3"/>
<reference evidence="3 5" key="2">
    <citation type="submission" date="2019-09" db="EMBL/GenBank/DDBJ databases">
        <authorList>
            <person name="Depoorter E."/>
        </authorList>
    </citation>
    <scope>NUCLEOTIDE SEQUENCE [LARGE SCALE GENOMIC DNA]</scope>
    <source>
        <strain evidence="3">LMG 24064</strain>
    </source>
</reference>
<dbReference type="Proteomes" id="UP000494222">
    <property type="component" value="Unassembled WGS sequence"/>
</dbReference>
<evidence type="ECO:0000313" key="5">
    <source>
        <dbReference type="Proteomes" id="UP000494222"/>
    </source>
</evidence>
<reference evidence="2 4" key="1">
    <citation type="submission" date="2019-09" db="EMBL/GenBank/DDBJ databases">
        <title>Draft genome sequences of 48 bacterial type strains from the CCUG.</title>
        <authorList>
            <person name="Tunovic T."/>
            <person name="Pineiro-Iglesias B."/>
            <person name="Unosson C."/>
            <person name="Inganas E."/>
            <person name="Ohlen M."/>
            <person name="Cardew S."/>
            <person name="Jensie-Markopoulos S."/>
            <person name="Salva-Serra F."/>
            <person name="Jaen-Luchoro D."/>
            <person name="Karlsson R."/>
            <person name="Svensson-Stadler L."/>
            <person name="Chun J."/>
            <person name="Moore E."/>
        </authorList>
    </citation>
    <scope>NUCLEOTIDE SEQUENCE [LARGE SCALE GENOMIC DNA]</scope>
    <source>
        <strain evidence="2 4">CCUG 54555</strain>
    </source>
</reference>
<dbReference type="Proteomes" id="UP000430232">
    <property type="component" value="Unassembled WGS sequence"/>
</dbReference>
<dbReference type="RefSeq" id="WP_151064557.1">
    <property type="nucleotide sequence ID" value="NZ_CABVPL010000021.1"/>
</dbReference>
<dbReference type="EMBL" id="VZOJ01000027">
    <property type="protein sequence ID" value="KAB0642308.1"/>
    <property type="molecule type" value="Genomic_DNA"/>
</dbReference>
<evidence type="ECO:0000313" key="2">
    <source>
        <dbReference type="EMBL" id="KAB0642308.1"/>
    </source>
</evidence>
<evidence type="ECO:0000313" key="4">
    <source>
        <dbReference type="Proteomes" id="UP000430232"/>
    </source>
</evidence>
<keyword evidence="4" id="KW-1185">Reference proteome</keyword>
<dbReference type="EMBL" id="CABVPL010000021">
    <property type="protein sequence ID" value="VWB68065.1"/>
    <property type="molecule type" value="Genomic_DNA"/>
</dbReference>
<dbReference type="GeneID" id="99790453"/>
<feature type="region of interest" description="Disordered" evidence="1">
    <location>
        <begin position="1"/>
        <end position="32"/>
    </location>
</feature>
<organism evidence="2 4">
    <name type="scientific">Burkholderia latens</name>
    <dbReference type="NCBI Taxonomy" id="488446"/>
    <lineage>
        <taxon>Bacteria</taxon>
        <taxon>Pseudomonadati</taxon>
        <taxon>Pseudomonadota</taxon>
        <taxon>Betaproteobacteria</taxon>
        <taxon>Burkholderiales</taxon>
        <taxon>Burkholderiaceae</taxon>
        <taxon>Burkholderia</taxon>
        <taxon>Burkholderia cepacia complex</taxon>
    </lineage>
</organism>
<evidence type="ECO:0000313" key="3">
    <source>
        <dbReference type="EMBL" id="VWB68065.1"/>
    </source>
</evidence>
<protein>
    <submittedName>
        <fullName evidence="2">Uncharacterized protein</fullName>
    </submittedName>
</protein>
<name>A0A6H9TPJ3_9BURK</name>
<evidence type="ECO:0000256" key="1">
    <source>
        <dbReference type="SAM" id="MobiDB-lite"/>
    </source>
</evidence>